<gene>
    <name evidence="2" type="ORF">METZ01_LOCUS30586</name>
</gene>
<proteinExistence type="predicted"/>
<organism evidence="2">
    <name type="scientific">marine metagenome</name>
    <dbReference type="NCBI Taxonomy" id="408172"/>
    <lineage>
        <taxon>unclassified sequences</taxon>
        <taxon>metagenomes</taxon>
        <taxon>ecological metagenomes</taxon>
    </lineage>
</organism>
<keyword evidence="1" id="KW-0175">Coiled coil</keyword>
<accession>A0A381QEH9</accession>
<dbReference type="AlphaFoldDB" id="A0A381QEH9"/>
<name>A0A381QEH9_9ZZZZ</name>
<dbReference type="EMBL" id="UINC01001327">
    <property type="protein sequence ID" value="SUZ77732.1"/>
    <property type="molecule type" value="Genomic_DNA"/>
</dbReference>
<protein>
    <submittedName>
        <fullName evidence="2">Uncharacterized protein</fullName>
    </submittedName>
</protein>
<feature type="coiled-coil region" evidence="1">
    <location>
        <begin position="40"/>
        <end position="67"/>
    </location>
</feature>
<sequence length="81" mass="9288">VGVFAFIITLVLISTAAKIIERRRRPTLPGESVQVDTEELHRIAETITDLSERVERLEEERDFYKDLLEPPSSSRELPPPD</sequence>
<reference evidence="2" key="1">
    <citation type="submission" date="2018-05" db="EMBL/GenBank/DDBJ databases">
        <authorList>
            <person name="Lanie J.A."/>
            <person name="Ng W.-L."/>
            <person name="Kazmierczak K.M."/>
            <person name="Andrzejewski T.M."/>
            <person name="Davidsen T.M."/>
            <person name="Wayne K.J."/>
            <person name="Tettelin H."/>
            <person name="Glass J.I."/>
            <person name="Rusch D."/>
            <person name="Podicherti R."/>
            <person name="Tsui H.-C.T."/>
            <person name="Winkler M.E."/>
        </authorList>
    </citation>
    <scope>NUCLEOTIDE SEQUENCE</scope>
</reference>
<evidence type="ECO:0000313" key="2">
    <source>
        <dbReference type="EMBL" id="SUZ77732.1"/>
    </source>
</evidence>
<evidence type="ECO:0000256" key="1">
    <source>
        <dbReference type="SAM" id="Coils"/>
    </source>
</evidence>
<feature type="non-terminal residue" evidence="2">
    <location>
        <position position="1"/>
    </location>
</feature>